<accession>A0AAD2D4W8</accession>
<dbReference type="Proteomes" id="UP001295684">
    <property type="component" value="Unassembled WGS sequence"/>
</dbReference>
<keyword evidence="3" id="KW-1185">Reference proteome</keyword>
<feature type="region of interest" description="Disordered" evidence="1">
    <location>
        <begin position="76"/>
        <end position="110"/>
    </location>
</feature>
<protein>
    <submittedName>
        <fullName evidence="2">Uncharacterized protein</fullName>
    </submittedName>
</protein>
<feature type="compositionally biased region" description="Basic and acidic residues" evidence="1">
    <location>
        <begin position="29"/>
        <end position="38"/>
    </location>
</feature>
<feature type="region of interest" description="Disordered" evidence="1">
    <location>
        <begin position="29"/>
        <end position="62"/>
    </location>
</feature>
<reference evidence="2" key="1">
    <citation type="submission" date="2023-07" db="EMBL/GenBank/DDBJ databases">
        <authorList>
            <consortium name="AG Swart"/>
            <person name="Singh M."/>
            <person name="Singh A."/>
            <person name="Seah K."/>
            <person name="Emmerich C."/>
        </authorList>
    </citation>
    <scope>NUCLEOTIDE SEQUENCE</scope>
    <source>
        <strain evidence="2">DP1</strain>
    </source>
</reference>
<organism evidence="2 3">
    <name type="scientific">Euplotes crassus</name>
    <dbReference type="NCBI Taxonomy" id="5936"/>
    <lineage>
        <taxon>Eukaryota</taxon>
        <taxon>Sar</taxon>
        <taxon>Alveolata</taxon>
        <taxon>Ciliophora</taxon>
        <taxon>Intramacronucleata</taxon>
        <taxon>Spirotrichea</taxon>
        <taxon>Hypotrichia</taxon>
        <taxon>Euplotida</taxon>
        <taxon>Euplotidae</taxon>
        <taxon>Moneuplotes</taxon>
    </lineage>
</organism>
<feature type="compositionally biased region" description="Basic and acidic residues" evidence="1">
    <location>
        <begin position="89"/>
        <end position="110"/>
    </location>
</feature>
<name>A0AAD2D4W8_EUPCR</name>
<evidence type="ECO:0000256" key="1">
    <source>
        <dbReference type="SAM" id="MobiDB-lite"/>
    </source>
</evidence>
<proteinExistence type="predicted"/>
<evidence type="ECO:0000313" key="2">
    <source>
        <dbReference type="EMBL" id="CAI2380512.1"/>
    </source>
</evidence>
<dbReference type="EMBL" id="CAMPGE010022475">
    <property type="protein sequence ID" value="CAI2380512.1"/>
    <property type="molecule type" value="Genomic_DNA"/>
</dbReference>
<feature type="region of interest" description="Disordered" evidence="1">
    <location>
        <begin position="126"/>
        <end position="152"/>
    </location>
</feature>
<feature type="compositionally biased region" description="Basic and acidic residues" evidence="1">
    <location>
        <begin position="50"/>
        <end position="62"/>
    </location>
</feature>
<dbReference type="AlphaFoldDB" id="A0AAD2D4W8"/>
<comment type="caution">
    <text evidence="2">The sequence shown here is derived from an EMBL/GenBank/DDBJ whole genome shotgun (WGS) entry which is preliminary data.</text>
</comment>
<gene>
    <name evidence="2" type="ORF">ECRASSUSDP1_LOCUS21948</name>
</gene>
<sequence length="170" mass="20001">MTLLTQQRALMITGQKKRTKKAQKLIAEKTKLQEKQEENNFGTMPALNPEEAKKRKQKQENRKKYMELWEKRKDKIMLRPAKYQNNNTKAKEGVQKDTKHKKLPNEVEKSVNVEKKRAKILKRIRSVVNPVRGKNKRSKRQESGKTLGQEMLEQNKLKNSVVSSFVKNMK</sequence>
<evidence type="ECO:0000313" key="3">
    <source>
        <dbReference type="Proteomes" id="UP001295684"/>
    </source>
</evidence>